<accession>A0ABP1NFL0</accession>
<protein>
    <recommendedName>
        <fullName evidence="4">Polyamine-modulated factor 1</fullName>
    </recommendedName>
</protein>
<gene>
    <name evidence="2" type="ORF">XYLVIOL_LOCUS4096</name>
</gene>
<keyword evidence="1" id="KW-0175">Coiled coil</keyword>
<name>A0ABP1NFL0_XYLVO</name>
<evidence type="ECO:0008006" key="4">
    <source>
        <dbReference type="Google" id="ProtNLM"/>
    </source>
</evidence>
<comment type="caution">
    <text evidence="2">The sequence shown here is derived from an EMBL/GenBank/DDBJ whole genome shotgun (WGS) entry which is preliminary data.</text>
</comment>
<organism evidence="2 3">
    <name type="scientific">Xylocopa violacea</name>
    <name type="common">Violet carpenter bee</name>
    <name type="synonym">Apis violacea</name>
    <dbReference type="NCBI Taxonomy" id="135666"/>
    <lineage>
        <taxon>Eukaryota</taxon>
        <taxon>Metazoa</taxon>
        <taxon>Ecdysozoa</taxon>
        <taxon>Arthropoda</taxon>
        <taxon>Hexapoda</taxon>
        <taxon>Insecta</taxon>
        <taxon>Pterygota</taxon>
        <taxon>Neoptera</taxon>
        <taxon>Endopterygota</taxon>
        <taxon>Hymenoptera</taxon>
        <taxon>Apocrita</taxon>
        <taxon>Aculeata</taxon>
        <taxon>Apoidea</taxon>
        <taxon>Anthophila</taxon>
        <taxon>Apidae</taxon>
        <taxon>Xylocopa</taxon>
        <taxon>Xylocopa</taxon>
    </lineage>
</organism>
<sequence>MEESQEQKHPNNILLFGLAISNSFKCIAESVSQEDFQNMLTILKSKPSIVQKLHKTMVTELFETMNSDLNDILNEGSLREGMEKVAKLSDADSSITEDAWRPPGNVSLHLRSLDAHNIKEESKLLEIRVNDMEEENAVLMQKIADKRSKIIAMNDNITRSLSRSSIVTDLLQKRLEGLGKCLMLLDHE</sequence>
<evidence type="ECO:0000313" key="2">
    <source>
        <dbReference type="EMBL" id="CAL7939777.1"/>
    </source>
</evidence>
<keyword evidence="3" id="KW-1185">Reference proteome</keyword>
<proteinExistence type="predicted"/>
<reference evidence="2 3" key="1">
    <citation type="submission" date="2024-08" db="EMBL/GenBank/DDBJ databases">
        <authorList>
            <person name="Will J Nash"/>
            <person name="Angela Man"/>
            <person name="Seanna McTaggart"/>
            <person name="Kendall Baker"/>
            <person name="Tom Barker"/>
            <person name="Leah Catchpole"/>
            <person name="Alex Durrant"/>
            <person name="Karim Gharbi"/>
            <person name="Naomi Irish"/>
            <person name="Gemy Kaithakottil"/>
            <person name="Debby Ku"/>
            <person name="Aaliyah Providence"/>
            <person name="Felix Shaw"/>
            <person name="David Swarbreck"/>
            <person name="Chris Watkins"/>
            <person name="Ann M. McCartney"/>
            <person name="Giulio Formenti"/>
            <person name="Alice Mouton"/>
            <person name="Noel Vella"/>
            <person name="Bjorn M von Reumont"/>
            <person name="Adriana Vella"/>
            <person name="Wilfried Haerty"/>
        </authorList>
    </citation>
    <scope>NUCLEOTIDE SEQUENCE [LARGE SCALE GENOMIC DNA]</scope>
</reference>
<dbReference type="Proteomes" id="UP001642520">
    <property type="component" value="Unassembled WGS sequence"/>
</dbReference>
<evidence type="ECO:0000313" key="3">
    <source>
        <dbReference type="Proteomes" id="UP001642520"/>
    </source>
</evidence>
<dbReference type="EMBL" id="CAXAJV020001290">
    <property type="protein sequence ID" value="CAL7939777.1"/>
    <property type="molecule type" value="Genomic_DNA"/>
</dbReference>
<feature type="coiled-coil region" evidence="1">
    <location>
        <begin position="115"/>
        <end position="149"/>
    </location>
</feature>
<evidence type="ECO:0000256" key="1">
    <source>
        <dbReference type="SAM" id="Coils"/>
    </source>
</evidence>